<sequence length="21" mass="2516">MCYIGYSSSFLILFCRERETP</sequence>
<reference evidence="1" key="1">
    <citation type="submission" date="2014-11" db="EMBL/GenBank/DDBJ databases">
        <authorList>
            <person name="Amaro Gonzalez C."/>
        </authorList>
    </citation>
    <scope>NUCLEOTIDE SEQUENCE</scope>
</reference>
<proteinExistence type="predicted"/>
<dbReference type="EMBL" id="GBXM01093263">
    <property type="protein sequence ID" value="JAH15314.1"/>
    <property type="molecule type" value="Transcribed_RNA"/>
</dbReference>
<reference evidence="1" key="2">
    <citation type="journal article" date="2015" name="Fish Shellfish Immunol.">
        <title>Early steps in the European eel (Anguilla anguilla)-Vibrio vulnificus interaction in the gills: Role of the RtxA13 toxin.</title>
        <authorList>
            <person name="Callol A."/>
            <person name="Pajuelo D."/>
            <person name="Ebbesson L."/>
            <person name="Teles M."/>
            <person name="MacKenzie S."/>
            <person name="Amaro C."/>
        </authorList>
    </citation>
    <scope>NUCLEOTIDE SEQUENCE</scope>
</reference>
<evidence type="ECO:0000313" key="1">
    <source>
        <dbReference type="EMBL" id="JAH15314.1"/>
    </source>
</evidence>
<organism evidence="1">
    <name type="scientific">Anguilla anguilla</name>
    <name type="common">European freshwater eel</name>
    <name type="synonym">Muraena anguilla</name>
    <dbReference type="NCBI Taxonomy" id="7936"/>
    <lineage>
        <taxon>Eukaryota</taxon>
        <taxon>Metazoa</taxon>
        <taxon>Chordata</taxon>
        <taxon>Craniata</taxon>
        <taxon>Vertebrata</taxon>
        <taxon>Euteleostomi</taxon>
        <taxon>Actinopterygii</taxon>
        <taxon>Neopterygii</taxon>
        <taxon>Teleostei</taxon>
        <taxon>Anguilliformes</taxon>
        <taxon>Anguillidae</taxon>
        <taxon>Anguilla</taxon>
    </lineage>
</organism>
<accession>A0A0E9QEX0</accession>
<dbReference type="AlphaFoldDB" id="A0A0E9QEX0"/>
<name>A0A0E9QEX0_ANGAN</name>
<protein>
    <submittedName>
        <fullName evidence="1">Uncharacterized protein</fullName>
    </submittedName>
</protein>